<keyword evidence="5 7" id="KW-0472">Membrane</keyword>
<organism evidence="9 10">
    <name type="scientific">Micromonospora pisi</name>
    <dbReference type="NCBI Taxonomy" id="589240"/>
    <lineage>
        <taxon>Bacteria</taxon>
        <taxon>Bacillati</taxon>
        <taxon>Actinomycetota</taxon>
        <taxon>Actinomycetes</taxon>
        <taxon>Micromonosporales</taxon>
        <taxon>Micromonosporaceae</taxon>
        <taxon>Micromonospora</taxon>
    </lineage>
</organism>
<dbReference type="InterPro" id="IPR051791">
    <property type="entry name" value="Pra-immunoreactive"/>
</dbReference>
<evidence type="ECO:0000313" key="9">
    <source>
        <dbReference type="EMBL" id="RKR88935.1"/>
    </source>
</evidence>
<evidence type="ECO:0000256" key="3">
    <source>
        <dbReference type="ARBA" id="ARBA00022692"/>
    </source>
</evidence>
<gene>
    <name evidence="9" type="ORF">BDK92_3268</name>
</gene>
<sequence length="241" mass="26253">MTPNPQGPVPPGGHIPAQAGPHSGPALWYAAPPPQVRPGGYPGVPPPVVPPGWRPGHPPPPPLSPAGQPLAEFSDRFLAGLVDYGIYFLVSMVFAVPTMIYYVTRVLPELFVVTPDGTLREPDFLAVMVPMLLLQLGLSVVLLAVLYVYHVEMMFRTGQTPGKRIMKIRVVPLDPHAALTRGATVKRYLVQFGAGSLVPGLSYLDGLWQLWDKPYQQCLHDKAARTVVVKVPRVNELRLAP</sequence>
<name>A0A495JJS4_9ACTN</name>
<dbReference type="AlphaFoldDB" id="A0A495JJS4"/>
<feature type="domain" description="RDD" evidence="8">
    <location>
        <begin position="71"/>
        <end position="224"/>
    </location>
</feature>
<evidence type="ECO:0000313" key="10">
    <source>
        <dbReference type="Proteomes" id="UP000277671"/>
    </source>
</evidence>
<dbReference type="Proteomes" id="UP000277671">
    <property type="component" value="Unassembled WGS sequence"/>
</dbReference>
<proteinExistence type="predicted"/>
<dbReference type="Pfam" id="PF06271">
    <property type="entry name" value="RDD"/>
    <property type="match status" value="1"/>
</dbReference>
<keyword evidence="10" id="KW-1185">Reference proteome</keyword>
<dbReference type="EMBL" id="RBKT01000001">
    <property type="protein sequence ID" value="RKR88935.1"/>
    <property type="molecule type" value="Genomic_DNA"/>
</dbReference>
<feature type="transmembrane region" description="Helical" evidence="7">
    <location>
        <begin position="124"/>
        <end position="149"/>
    </location>
</feature>
<comment type="caution">
    <text evidence="9">The sequence shown here is derived from an EMBL/GenBank/DDBJ whole genome shotgun (WGS) entry which is preliminary data.</text>
</comment>
<evidence type="ECO:0000256" key="4">
    <source>
        <dbReference type="ARBA" id="ARBA00022989"/>
    </source>
</evidence>
<comment type="subcellular location">
    <subcellularLocation>
        <location evidence="1">Cell membrane</location>
        <topology evidence="1">Multi-pass membrane protein</topology>
    </subcellularLocation>
</comment>
<evidence type="ECO:0000256" key="6">
    <source>
        <dbReference type="SAM" id="MobiDB-lite"/>
    </source>
</evidence>
<keyword evidence="2" id="KW-1003">Cell membrane</keyword>
<feature type="transmembrane region" description="Helical" evidence="7">
    <location>
        <begin position="84"/>
        <end position="104"/>
    </location>
</feature>
<dbReference type="InterPro" id="IPR010432">
    <property type="entry name" value="RDD"/>
</dbReference>
<dbReference type="GO" id="GO:0005886">
    <property type="term" value="C:plasma membrane"/>
    <property type="evidence" value="ECO:0007669"/>
    <property type="project" value="UniProtKB-SubCell"/>
</dbReference>
<evidence type="ECO:0000256" key="1">
    <source>
        <dbReference type="ARBA" id="ARBA00004651"/>
    </source>
</evidence>
<evidence type="ECO:0000259" key="8">
    <source>
        <dbReference type="Pfam" id="PF06271"/>
    </source>
</evidence>
<feature type="compositionally biased region" description="Pro residues" evidence="6">
    <location>
        <begin position="47"/>
        <end position="64"/>
    </location>
</feature>
<keyword evidence="4 7" id="KW-1133">Transmembrane helix</keyword>
<feature type="region of interest" description="Disordered" evidence="6">
    <location>
        <begin position="47"/>
        <end position="66"/>
    </location>
</feature>
<accession>A0A495JJS4</accession>
<dbReference type="PANTHER" id="PTHR36115:SF4">
    <property type="entry name" value="MEMBRANE PROTEIN"/>
    <property type="match status" value="1"/>
</dbReference>
<evidence type="ECO:0000256" key="5">
    <source>
        <dbReference type="ARBA" id="ARBA00023136"/>
    </source>
</evidence>
<dbReference type="PANTHER" id="PTHR36115">
    <property type="entry name" value="PROLINE-RICH ANTIGEN HOMOLOG-RELATED"/>
    <property type="match status" value="1"/>
</dbReference>
<reference evidence="9 10" key="1">
    <citation type="submission" date="2018-10" db="EMBL/GenBank/DDBJ databases">
        <title>Sequencing the genomes of 1000 actinobacteria strains.</title>
        <authorList>
            <person name="Klenk H.-P."/>
        </authorList>
    </citation>
    <scope>NUCLEOTIDE SEQUENCE [LARGE SCALE GENOMIC DNA]</scope>
    <source>
        <strain evidence="9 10">DSM 45175</strain>
    </source>
</reference>
<feature type="region of interest" description="Disordered" evidence="6">
    <location>
        <begin position="1"/>
        <end position="34"/>
    </location>
</feature>
<evidence type="ECO:0000256" key="2">
    <source>
        <dbReference type="ARBA" id="ARBA00022475"/>
    </source>
</evidence>
<evidence type="ECO:0000256" key="7">
    <source>
        <dbReference type="SAM" id="Phobius"/>
    </source>
</evidence>
<feature type="compositionally biased region" description="Pro residues" evidence="6">
    <location>
        <begin position="1"/>
        <end position="13"/>
    </location>
</feature>
<keyword evidence="3 7" id="KW-0812">Transmembrane</keyword>
<protein>
    <submittedName>
        <fullName evidence="9">Putative RDD family membrane protein YckC</fullName>
    </submittedName>
</protein>